<gene>
    <name evidence="2" type="ORF">B0T19DRAFT_99061</name>
</gene>
<organism evidence="2 3">
    <name type="scientific">Cercophora scortea</name>
    <dbReference type="NCBI Taxonomy" id="314031"/>
    <lineage>
        <taxon>Eukaryota</taxon>
        <taxon>Fungi</taxon>
        <taxon>Dikarya</taxon>
        <taxon>Ascomycota</taxon>
        <taxon>Pezizomycotina</taxon>
        <taxon>Sordariomycetes</taxon>
        <taxon>Sordariomycetidae</taxon>
        <taxon>Sordariales</taxon>
        <taxon>Lasiosphaeriaceae</taxon>
        <taxon>Cercophora</taxon>
    </lineage>
</organism>
<reference evidence="2" key="2">
    <citation type="submission" date="2023-06" db="EMBL/GenBank/DDBJ databases">
        <authorList>
            <consortium name="Lawrence Berkeley National Laboratory"/>
            <person name="Haridas S."/>
            <person name="Hensen N."/>
            <person name="Bonometti L."/>
            <person name="Westerberg I."/>
            <person name="Brannstrom I.O."/>
            <person name="Guillou S."/>
            <person name="Cros-Aarteil S."/>
            <person name="Calhoun S."/>
            <person name="Kuo A."/>
            <person name="Mondo S."/>
            <person name="Pangilinan J."/>
            <person name="Riley R."/>
            <person name="Labutti K."/>
            <person name="Andreopoulos B."/>
            <person name="Lipzen A."/>
            <person name="Chen C."/>
            <person name="Yanf M."/>
            <person name="Daum C."/>
            <person name="Ng V."/>
            <person name="Clum A."/>
            <person name="Steindorff A."/>
            <person name="Ohm R."/>
            <person name="Martin F."/>
            <person name="Silar P."/>
            <person name="Natvig D."/>
            <person name="Lalanne C."/>
            <person name="Gautier V."/>
            <person name="Ament-Velasquez S.L."/>
            <person name="Kruys A."/>
            <person name="Hutchinson M.I."/>
            <person name="Powell A.J."/>
            <person name="Barry K."/>
            <person name="Miller A.N."/>
            <person name="Grigoriev I.V."/>
            <person name="Debuchy R."/>
            <person name="Gladieux P."/>
            <person name="Thoren M.H."/>
            <person name="Johannesson H."/>
        </authorList>
    </citation>
    <scope>NUCLEOTIDE SEQUENCE</scope>
    <source>
        <strain evidence="2">SMH4131-1</strain>
    </source>
</reference>
<protein>
    <submittedName>
        <fullName evidence="2">Uncharacterized protein</fullName>
    </submittedName>
</protein>
<evidence type="ECO:0000256" key="1">
    <source>
        <dbReference type="SAM" id="MobiDB-lite"/>
    </source>
</evidence>
<evidence type="ECO:0000313" key="3">
    <source>
        <dbReference type="Proteomes" id="UP001286456"/>
    </source>
</evidence>
<reference evidence="2" key="1">
    <citation type="journal article" date="2023" name="Mol. Phylogenet. Evol.">
        <title>Genome-scale phylogeny and comparative genomics of the fungal order Sordariales.</title>
        <authorList>
            <person name="Hensen N."/>
            <person name="Bonometti L."/>
            <person name="Westerberg I."/>
            <person name="Brannstrom I.O."/>
            <person name="Guillou S."/>
            <person name="Cros-Aarteil S."/>
            <person name="Calhoun S."/>
            <person name="Haridas S."/>
            <person name="Kuo A."/>
            <person name="Mondo S."/>
            <person name="Pangilinan J."/>
            <person name="Riley R."/>
            <person name="LaButti K."/>
            <person name="Andreopoulos B."/>
            <person name="Lipzen A."/>
            <person name="Chen C."/>
            <person name="Yan M."/>
            <person name="Daum C."/>
            <person name="Ng V."/>
            <person name="Clum A."/>
            <person name="Steindorff A."/>
            <person name="Ohm R.A."/>
            <person name="Martin F."/>
            <person name="Silar P."/>
            <person name="Natvig D.O."/>
            <person name="Lalanne C."/>
            <person name="Gautier V."/>
            <person name="Ament-Velasquez S.L."/>
            <person name="Kruys A."/>
            <person name="Hutchinson M.I."/>
            <person name="Powell A.J."/>
            <person name="Barry K."/>
            <person name="Miller A.N."/>
            <person name="Grigoriev I.V."/>
            <person name="Debuchy R."/>
            <person name="Gladieux P."/>
            <person name="Hiltunen Thoren M."/>
            <person name="Johannesson H."/>
        </authorList>
    </citation>
    <scope>NUCLEOTIDE SEQUENCE</scope>
    <source>
        <strain evidence="2">SMH4131-1</strain>
    </source>
</reference>
<dbReference type="AlphaFoldDB" id="A0AAE0IVW4"/>
<accession>A0AAE0IVW4</accession>
<evidence type="ECO:0000313" key="2">
    <source>
        <dbReference type="EMBL" id="KAK3332261.1"/>
    </source>
</evidence>
<keyword evidence="3" id="KW-1185">Reference proteome</keyword>
<sequence length="287" mass="32336">MQRNYGLIEKKRRKRKKEKEKRTPLRPLHAGPAKRGPRLRTEQAPRPSRCPNDNRIITPPSHHPDLPENNDSPSLEPPPDTGSSLPTPGHHRRDHDHDHDLARACAFAVAHRCCYQLEHRANFAKIISQMHKTTARDVCLRRAKCCVDKSAQQPRDRVGCVGCSRGSAGTHVGLLLGDASVQPTELLLPGVSLVQGLGRGQHVGRDLFVGDAWVCCLEDLDDEIDGGYPFHRVRRRIHCRWVRVVWCGCVVGEEEGRMRLAAFHGREVTWWVLVAARATEMGRGSRR</sequence>
<feature type="compositionally biased region" description="Basic residues" evidence="1">
    <location>
        <begin position="10"/>
        <end position="19"/>
    </location>
</feature>
<name>A0AAE0IVW4_9PEZI</name>
<feature type="region of interest" description="Disordered" evidence="1">
    <location>
        <begin position="1"/>
        <end position="96"/>
    </location>
</feature>
<dbReference type="EMBL" id="JAUEPO010000002">
    <property type="protein sequence ID" value="KAK3332261.1"/>
    <property type="molecule type" value="Genomic_DNA"/>
</dbReference>
<proteinExistence type="predicted"/>
<dbReference type="Proteomes" id="UP001286456">
    <property type="component" value="Unassembled WGS sequence"/>
</dbReference>
<comment type="caution">
    <text evidence="2">The sequence shown here is derived from an EMBL/GenBank/DDBJ whole genome shotgun (WGS) entry which is preliminary data.</text>
</comment>